<evidence type="ECO:0000313" key="2">
    <source>
        <dbReference type="EMBL" id="KAE8313418.1"/>
    </source>
</evidence>
<keyword evidence="3" id="KW-1185">Reference proteome</keyword>
<dbReference type="Proteomes" id="UP000325433">
    <property type="component" value="Unassembled WGS sequence"/>
</dbReference>
<organism evidence="2 3">
    <name type="scientific">Aspergillus transmontanensis</name>
    <dbReference type="NCBI Taxonomy" id="1034304"/>
    <lineage>
        <taxon>Eukaryota</taxon>
        <taxon>Fungi</taxon>
        <taxon>Dikarya</taxon>
        <taxon>Ascomycota</taxon>
        <taxon>Pezizomycotina</taxon>
        <taxon>Eurotiomycetes</taxon>
        <taxon>Eurotiomycetidae</taxon>
        <taxon>Eurotiales</taxon>
        <taxon>Aspergillaceae</taxon>
        <taxon>Aspergillus</taxon>
        <taxon>Aspergillus subgen. Circumdati</taxon>
    </lineage>
</organism>
<accession>A0A5N6VYM6</accession>
<name>A0A5N6VYM6_9EURO</name>
<feature type="region of interest" description="Disordered" evidence="1">
    <location>
        <begin position="1"/>
        <end position="47"/>
    </location>
</feature>
<sequence length="175" mass="19717">MRYGKDYPGTRKVYADIGGKGGGGIKDRDAKKLEEQQQKHKELGAQQPSRSYITPGAYIATLQELLLASNPISEYLEILEANGIFLDKAMFEWQPSENRKLAIIDAEVRDFTEKILADVGKEEMKEIYEKSKDKDSSSVPDNTDITGKSLESLDQRRSSFACYKKPPRYLSAGSW</sequence>
<protein>
    <submittedName>
        <fullName evidence="2">Uncharacterized protein</fullName>
    </submittedName>
</protein>
<evidence type="ECO:0000256" key="1">
    <source>
        <dbReference type="SAM" id="MobiDB-lite"/>
    </source>
</evidence>
<evidence type="ECO:0000313" key="3">
    <source>
        <dbReference type="Proteomes" id="UP000325433"/>
    </source>
</evidence>
<proteinExistence type="predicted"/>
<feature type="region of interest" description="Disordered" evidence="1">
    <location>
        <begin position="128"/>
        <end position="150"/>
    </location>
</feature>
<dbReference type="EMBL" id="ML738325">
    <property type="protein sequence ID" value="KAE8313418.1"/>
    <property type="molecule type" value="Genomic_DNA"/>
</dbReference>
<feature type="compositionally biased region" description="Basic and acidic residues" evidence="1">
    <location>
        <begin position="25"/>
        <end position="43"/>
    </location>
</feature>
<reference evidence="3" key="1">
    <citation type="submission" date="2019-04" db="EMBL/GenBank/DDBJ databases">
        <title>Friends and foes A comparative genomics studyof 23 Aspergillus species from section Flavi.</title>
        <authorList>
            <consortium name="DOE Joint Genome Institute"/>
            <person name="Kjaerbolling I."/>
            <person name="Vesth T."/>
            <person name="Frisvad J.C."/>
            <person name="Nybo J.L."/>
            <person name="Theobald S."/>
            <person name="Kildgaard S."/>
            <person name="Isbrandt T."/>
            <person name="Kuo A."/>
            <person name="Sato A."/>
            <person name="Lyhne E.K."/>
            <person name="Kogle M.E."/>
            <person name="Wiebenga A."/>
            <person name="Kun R.S."/>
            <person name="Lubbers R.J."/>
            <person name="Makela M.R."/>
            <person name="Barry K."/>
            <person name="Chovatia M."/>
            <person name="Clum A."/>
            <person name="Daum C."/>
            <person name="Haridas S."/>
            <person name="He G."/>
            <person name="LaButti K."/>
            <person name="Lipzen A."/>
            <person name="Mondo S."/>
            <person name="Riley R."/>
            <person name="Salamov A."/>
            <person name="Simmons B.A."/>
            <person name="Magnuson J.K."/>
            <person name="Henrissat B."/>
            <person name="Mortensen U.H."/>
            <person name="Larsen T.O."/>
            <person name="Devries R.P."/>
            <person name="Grigoriev I.V."/>
            <person name="Machida M."/>
            <person name="Baker S.E."/>
            <person name="Andersen M.R."/>
        </authorList>
    </citation>
    <scope>NUCLEOTIDE SEQUENCE [LARGE SCALE GENOMIC DNA]</scope>
    <source>
        <strain evidence="3">CBS 130015</strain>
    </source>
</reference>
<gene>
    <name evidence="2" type="ORF">BDV41DRAFT_576649</name>
</gene>
<dbReference type="AlphaFoldDB" id="A0A5N6VYM6"/>